<evidence type="ECO:0000259" key="2">
    <source>
        <dbReference type="Pfam" id="PF16694"/>
    </source>
</evidence>
<dbReference type="AlphaFoldDB" id="A0A6I4LYG2"/>
<dbReference type="CDD" id="cd20751">
    <property type="entry name" value="cyt_P460_Ne-like"/>
    <property type="match status" value="1"/>
</dbReference>
<keyword evidence="4" id="KW-1185">Reference proteome</keyword>
<feature type="domain" description="Cytochrome P460" evidence="2">
    <location>
        <begin position="43"/>
        <end position="172"/>
    </location>
</feature>
<sequence>MKHYSTVIGAVALIITGIGAFAATSAKPDAAAQYTASGELIFPANYREWVFLTSGVNMTYSDQPSGMDHDMVDNVFVDPQSWQEFKKTGRWRDGTVMIKEPRMGAREGSISKGGTFQTEELFGLEVHVKDSKRFKDGWAFFVHSGQEPAEAIPADAECYSCHKANGAVDTTFVQFYPTAKPLAEKAGTFDASK</sequence>
<dbReference type="Gene3D" id="3.50.70.20">
    <property type="entry name" value="Cytochrome P460"/>
    <property type="match status" value="1"/>
</dbReference>
<name>A0A6I4LYG2_9SPHN</name>
<keyword evidence="1" id="KW-0732">Signal</keyword>
<feature type="signal peptide" evidence="1">
    <location>
        <begin position="1"/>
        <end position="22"/>
    </location>
</feature>
<feature type="chain" id="PRO_5026248496" description="Cytochrome P460 domain-containing protein" evidence="1">
    <location>
        <begin position="23"/>
        <end position="193"/>
    </location>
</feature>
<organism evidence="3 4">
    <name type="scientific">Sphingorhabdus profundilacus</name>
    <dbReference type="NCBI Taxonomy" id="2509718"/>
    <lineage>
        <taxon>Bacteria</taxon>
        <taxon>Pseudomonadati</taxon>
        <taxon>Pseudomonadota</taxon>
        <taxon>Alphaproteobacteria</taxon>
        <taxon>Sphingomonadales</taxon>
        <taxon>Sphingomonadaceae</taxon>
        <taxon>Sphingorhabdus</taxon>
    </lineage>
</organism>
<dbReference type="EMBL" id="SDWJ01000002">
    <property type="protein sequence ID" value="MVZ98492.1"/>
    <property type="molecule type" value="Genomic_DNA"/>
</dbReference>
<dbReference type="OrthoDB" id="511546at2"/>
<reference evidence="3 4" key="1">
    <citation type="submission" date="2019-01" db="EMBL/GenBank/DDBJ databases">
        <title>Sphingorhabdus lacus sp.nov., isolated from an oligotrophic freshwater lake.</title>
        <authorList>
            <person name="Park M."/>
        </authorList>
    </citation>
    <scope>NUCLEOTIDE SEQUENCE [LARGE SCALE GENOMIC DNA]</scope>
    <source>
        <strain evidence="3 4">IMCC26285</strain>
    </source>
</reference>
<dbReference type="InterPro" id="IPR032033">
    <property type="entry name" value="Cytochrome_P460"/>
</dbReference>
<protein>
    <recommendedName>
        <fullName evidence="2">Cytochrome P460 domain-containing protein</fullName>
    </recommendedName>
</protein>
<comment type="caution">
    <text evidence="3">The sequence shown here is derived from an EMBL/GenBank/DDBJ whole genome shotgun (WGS) entry which is preliminary data.</text>
</comment>
<dbReference type="Pfam" id="PF16694">
    <property type="entry name" value="Cytochrome_P460"/>
    <property type="match status" value="1"/>
</dbReference>
<dbReference type="Proteomes" id="UP000471147">
    <property type="component" value="Unassembled WGS sequence"/>
</dbReference>
<evidence type="ECO:0000313" key="3">
    <source>
        <dbReference type="EMBL" id="MVZ98492.1"/>
    </source>
</evidence>
<dbReference type="InterPro" id="IPR038142">
    <property type="entry name" value="Cytochrome_P460_sp"/>
</dbReference>
<proteinExistence type="predicted"/>
<evidence type="ECO:0000256" key="1">
    <source>
        <dbReference type="SAM" id="SignalP"/>
    </source>
</evidence>
<gene>
    <name evidence="3" type="ORF">EUU23_12385</name>
</gene>
<accession>A0A6I4LYG2</accession>
<evidence type="ECO:0000313" key="4">
    <source>
        <dbReference type="Proteomes" id="UP000471147"/>
    </source>
</evidence>